<dbReference type="Gene3D" id="2.40.30.170">
    <property type="match status" value="1"/>
</dbReference>
<reference evidence="2 3" key="1">
    <citation type="submission" date="2020-07" db="EMBL/GenBank/DDBJ databases">
        <title>Vibrio marinisediminis sp. nov., isolated from marine sediment.</title>
        <authorList>
            <person name="Ji X."/>
        </authorList>
    </citation>
    <scope>NUCLEOTIDE SEQUENCE [LARGE SCALE GENOMIC DNA]</scope>
    <source>
        <strain evidence="2 3">404</strain>
    </source>
</reference>
<dbReference type="EMBL" id="JACFYF010000007">
    <property type="protein sequence ID" value="MBA5763182.1"/>
    <property type="molecule type" value="Genomic_DNA"/>
</dbReference>
<dbReference type="Gene3D" id="1.10.287.470">
    <property type="entry name" value="Helix hairpin bin"/>
    <property type="match status" value="1"/>
</dbReference>
<dbReference type="GO" id="GO:1990281">
    <property type="term" value="C:efflux pump complex"/>
    <property type="evidence" value="ECO:0007669"/>
    <property type="project" value="TreeGrafter"/>
</dbReference>
<dbReference type="RefSeq" id="WP_182109199.1">
    <property type="nucleotide sequence ID" value="NZ_JACFYF010000007.1"/>
</dbReference>
<evidence type="ECO:0000313" key="3">
    <source>
        <dbReference type="Proteomes" id="UP000571701"/>
    </source>
</evidence>
<dbReference type="Proteomes" id="UP000571701">
    <property type="component" value="Unassembled WGS sequence"/>
</dbReference>
<evidence type="ECO:0000256" key="1">
    <source>
        <dbReference type="ARBA" id="ARBA00009477"/>
    </source>
</evidence>
<proteinExistence type="inferred from homology"/>
<dbReference type="AlphaFoldDB" id="A0A7W2FS49"/>
<dbReference type="PANTHER" id="PTHR30469">
    <property type="entry name" value="MULTIDRUG RESISTANCE PROTEIN MDTA"/>
    <property type="match status" value="1"/>
</dbReference>
<dbReference type="GO" id="GO:0015562">
    <property type="term" value="F:efflux transmembrane transporter activity"/>
    <property type="evidence" value="ECO:0007669"/>
    <property type="project" value="TreeGrafter"/>
</dbReference>
<comment type="caution">
    <text evidence="2">The sequence shown here is derived from an EMBL/GenBank/DDBJ whole genome shotgun (WGS) entry which is preliminary data.</text>
</comment>
<dbReference type="Gene3D" id="2.40.50.100">
    <property type="match status" value="1"/>
</dbReference>
<dbReference type="Gene3D" id="2.40.420.20">
    <property type="match status" value="1"/>
</dbReference>
<keyword evidence="3" id="KW-1185">Reference proteome</keyword>
<protein>
    <submittedName>
        <fullName evidence="2">Efflux RND transporter periplasmic adaptor subunit</fullName>
    </submittedName>
</protein>
<dbReference type="NCBIfam" id="TIGR01730">
    <property type="entry name" value="RND_mfp"/>
    <property type="match status" value="1"/>
</dbReference>
<accession>A0A7W2FS49</accession>
<dbReference type="SUPFAM" id="SSF111369">
    <property type="entry name" value="HlyD-like secretion proteins"/>
    <property type="match status" value="1"/>
</dbReference>
<sequence>MMKRILPILAGILFIVGAIVLVIVTEPKPVATKPMPIKAQPVSVVSVTAEPFSPTLSLIGTSSTRWQSELRAQSSAKLDWLAQGLEPGKLLTKGQALAKLDTTMLKAHLAKANSEVKQAELQLLKENHEQTVAIKMLSDKKSSSYARREPQIAAAKAAVVQAKSTLLSVKQQLDDARITAPYDAVILARNVSPTQFVEQGQSLFTIASSRSLDVKLPIPESQWSSLLEALPTAELSVQDRQHQSWPASIRYISPIAQNQTRQREVVLSISNPFHATHQLLPNQQVTVQIRMPEAKQAMQLPASALTRDGEIWCVQDSLLVKENIQVLEQSTDNVWVKFNTEPQQPRKVVIYPLVSMLPGQHVTPIEVTQ</sequence>
<comment type="similarity">
    <text evidence="1">Belongs to the membrane fusion protein (MFP) (TC 8.A.1) family.</text>
</comment>
<dbReference type="PANTHER" id="PTHR30469:SF15">
    <property type="entry name" value="HLYD FAMILY OF SECRETION PROTEINS"/>
    <property type="match status" value="1"/>
</dbReference>
<name>A0A7W2FS49_9VIBR</name>
<dbReference type="InterPro" id="IPR006143">
    <property type="entry name" value="RND_pump_MFP"/>
</dbReference>
<gene>
    <name evidence="2" type="ORF">H2O73_12540</name>
</gene>
<organism evidence="2 3">
    <name type="scientific">Vibrio marinisediminis</name>
    <dbReference type="NCBI Taxonomy" id="2758441"/>
    <lineage>
        <taxon>Bacteria</taxon>
        <taxon>Pseudomonadati</taxon>
        <taxon>Pseudomonadota</taxon>
        <taxon>Gammaproteobacteria</taxon>
        <taxon>Vibrionales</taxon>
        <taxon>Vibrionaceae</taxon>
        <taxon>Vibrio</taxon>
    </lineage>
</organism>
<evidence type="ECO:0000313" key="2">
    <source>
        <dbReference type="EMBL" id="MBA5763182.1"/>
    </source>
</evidence>